<feature type="compositionally biased region" description="Basic residues" evidence="1">
    <location>
        <begin position="59"/>
        <end position="78"/>
    </location>
</feature>
<name>A0ABU0HUV7_9HYPH</name>
<dbReference type="EMBL" id="JAUSVP010000001">
    <property type="protein sequence ID" value="MDQ0446122.1"/>
    <property type="molecule type" value="Genomic_DNA"/>
</dbReference>
<evidence type="ECO:0000256" key="1">
    <source>
        <dbReference type="SAM" id="MobiDB-lite"/>
    </source>
</evidence>
<organism evidence="2 3">
    <name type="scientific">Methylobacterium aerolatum</name>
    <dbReference type="NCBI Taxonomy" id="418708"/>
    <lineage>
        <taxon>Bacteria</taxon>
        <taxon>Pseudomonadati</taxon>
        <taxon>Pseudomonadota</taxon>
        <taxon>Alphaproteobacteria</taxon>
        <taxon>Hyphomicrobiales</taxon>
        <taxon>Methylobacteriaceae</taxon>
        <taxon>Methylobacterium</taxon>
    </lineage>
</organism>
<accession>A0ABU0HUV7</accession>
<evidence type="ECO:0000313" key="3">
    <source>
        <dbReference type="Proteomes" id="UP001231124"/>
    </source>
</evidence>
<protein>
    <recommendedName>
        <fullName evidence="4">Secreted protein</fullName>
    </recommendedName>
</protein>
<comment type="caution">
    <text evidence="2">The sequence shown here is derived from an EMBL/GenBank/DDBJ whole genome shotgun (WGS) entry which is preliminary data.</text>
</comment>
<dbReference type="Proteomes" id="UP001231124">
    <property type="component" value="Unassembled WGS sequence"/>
</dbReference>
<dbReference type="RefSeq" id="WP_238203510.1">
    <property type="nucleotide sequence ID" value="NZ_BPQE01000013.1"/>
</dbReference>
<evidence type="ECO:0008006" key="4">
    <source>
        <dbReference type="Google" id="ProtNLM"/>
    </source>
</evidence>
<sequence>MAMGRGSSVIMLAGVAWLALGGVIDGHGTAGPTPAAAQGSLTPPAGQPRATAPGGLRGRAARRPHRQGHRHGAHRRHH</sequence>
<gene>
    <name evidence="2" type="ORF">QO012_000600</name>
</gene>
<evidence type="ECO:0000313" key="2">
    <source>
        <dbReference type="EMBL" id="MDQ0446122.1"/>
    </source>
</evidence>
<feature type="region of interest" description="Disordered" evidence="1">
    <location>
        <begin position="23"/>
        <end position="78"/>
    </location>
</feature>
<keyword evidence="3" id="KW-1185">Reference proteome</keyword>
<reference evidence="2 3" key="1">
    <citation type="submission" date="2023-07" db="EMBL/GenBank/DDBJ databases">
        <title>Genomic Encyclopedia of Type Strains, Phase IV (KMG-IV): sequencing the most valuable type-strain genomes for metagenomic binning, comparative biology and taxonomic classification.</title>
        <authorList>
            <person name="Goeker M."/>
        </authorList>
    </citation>
    <scope>NUCLEOTIDE SEQUENCE [LARGE SCALE GENOMIC DNA]</scope>
    <source>
        <strain evidence="2 3">DSM 19013</strain>
    </source>
</reference>
<proteinExistence type="predicted"/>